<dbReference type="EMBL" id="OX459120">
    <property type="protein sequence ID" value="CAI9097715.1"/>
    <property type="molecule type" value="Genomic_DNA"/>
</dbReference>
<protein>
    <submittedName>
        <fullName evidence="3">OLC1v1034187C1</fullName>
    </submittedName>
</protein>
<dbReference type="AlphaFoldDB" id="A0AAV1CQU4"/>
<proteinExistence type="predicted"/>
<dbReference type="PANTHER" id="PTHR37741:SF1">
    <property type="entry name" value="TRANSMEMBRANE PROTEIN"/>
    <property type="match status" value="1"/>
</dbReference>
<evidence type="ECO:0000313" key="4">
    <source>
        <dbReference type="Proteomes" id="UP001161247"/>
    </source>
</evidence>
<keyword evidence="2" id="KW-0472">Membrane</keyword>
<reference evidence="3" key="1">
    <citation type="submission" date="2023-03" db="EMBL/GenBank/DDBJ databases">
        <authorList>
            <person name="Julca I."/>
        </authorList>
    </citation>
    <scope>NUCLEOTIDE SEQUENCE</scope>
</reference>
<feature type="transmembrane region" description="Helical" evidence="2">
    <location>
        <begin position="64"/>
        <end position="83"/>
    </location>
</feature>
<keyword evidence="2" id="KW-1133">Transmembrane helix</keyword>
<dbReference type="Proteomes" id="UP001161247">
    <property type="component" value="Chromosome 3"/>
</dbReference>
<name>A0AAV1CQU4_OLDCO</name>
<feature type="region of interest" description="Disordered" evidence="1">
    <location>
        <begin position="1"/>
        <end position="24"/>
    </location>
</feature>
<keyword evidence="2" id="KW-0812">Transmembrane</keyword>
<evidence type="ECO:0000256" key="1">
    <source>
        <dbReference type="SAM" id="MobiDB-lite"/>
    </source>
</evidence>
<dbReference type="PANTHER" id="PTHR37741">
    <property type="entry name" value="TRANSMEMBRANE PROTEIN"/>
    <property type="match status" value="1"/>
</dbReference>
<gene>
    <name evidence="3" type="ORF">OLC1_LOCUS8129</name>
</gene>
<evidence type="ECO:0000256" key="2">
    <source>
        <dbReference type="SAM" id="Phobius"/>
    </source>
</evidence>
<evidence type="ECO:0000313" key="3">
    <source>
        <dbReference type="EMBL" id="CAI9097715.1"/>
    </source>
</evidence>
<accession>A0AAV1CQU4</accession>
<sequence length="89" mass="9451">MESTEATFPEADVEKELNPAANQKVEVDPVSAEVATSLQIKEQIDAADKQKAKEKKDGLETLKSGIIVSGIAIAVAGAVFAIVKKLKEK</sequence>
<organism evidence="3 4">
    <name type="scientific">Oldenlandia corymbosa var. corymbosa</name>
    <dbReference type="NCBI Taxonomy" id="529605"/>
    <lineage>
        <taxon>Eukaryota</taxon>
        <taxon>Viridiplantae</taxon>
        <taxon>Streptophyta</taxon>
        <taxon>Embryophyta</taxon>
        <taxon>Tracheophyta</taxon>
        <taxon>Spermatophyta</taxon>
        <taxon>Magnoliopsida</taxon>
        <taxon>eudicotyledons</taxon>
        <taxon>Gunneridae</taxon>
        <taxon>Pentapetalae</taxon>
        <taxon>asterids</taxon>
        <taxon>lamiids</taxon>
        <taxon>Gentianales</taxon>
        <taxon>Rubiaceae</taxon>
        <taxon>Rubioideae</taxon>
        <taxon>Spermacoceae</taxon>
        <taxon>Hedyotis-Oldenlandia complex</taxon>
        <taxon>Oldenlandia</taxon>
    </lineage>
</organism>
<keyword evidence="4" id="KW-1185">Reference proteome</keyword>